<gene>
    <name evidence="1" type="ORF">EZS27_014181</name>
</gene>
<comment type="caution">
    <text evidence="1">The sequence shown here is derived from an EMBL/GenBank/DDBJ whole genome shotgun (WGS) entry which is preliminary data.</text>
</comment>
<sequence length="56" mass="6724">MRTTYLNEQLYEGEYGVEAGKSFKVKSFDPNIFDPRDIFEIRNKLYVCKDIEYVLH</sequence>
<reference evidence="1" key="1">
    <citation type="submission" date="2019-03" db="EMBL/GenBank/DDBJ databases">
        <title>Single cell metagenomics reveals metabolic interactions within the superorganism composed of flagellate Streblomastix strix and complex community of Bacteroidetes bacteria on its surface.</title>
        <authorList>
            <person name="Treitli S.C."/>
            <person name="Kolisko M."/>
            <person name="Husnik F."/>
            <person name="Keeling P."/>
            <person name="Hampl V."/>
        </authorList>
    </citation>
    <scope>NUCLEOTIDE SEQUENCE</scope>
    <source>
        <strain evidence="1">STM</strain>
    </source>
</reference>
<evidence type="ECO:0000313" key="1">
    <source>
        <dbReference type="EMBL" id="KAA6337752.1"/>
    </source>
</evidence>
<accession>A0A5J4RWD8</accession>
<name>A0A5J4RWD8_9ZZZZ</name>
<protein>
    <submittedName>
        <fullName evidence="1">Uncharacterized protein</fullName>
    </submittedName>
</protein>
<dbReference type="AlphaFoldDB" id="A0A5J4RWD8"/>
<proteinExistence type="predicted"/>
<organism evidence="1">
    <name type="scientific">termite gut metagenome</name>
    <dbReference type="NCBI Taxonomy" id="433724"/>
    <lineage>
        <taxon>unclassified sequences</taxon>
        <taxon>metagenomes</taxon>
        <taxon>organismal metagenomes</taxon>
    </lineage>
</organism>
<dbReference type="EMBL" id="SNRY01000673">
    <property type="protein sequence ID" value="KAA6337752.1"/>
    <property type="molecule type" value="Genomic_DNA"/>
</dbReference>